<dbReference type="EMBL" id="HBUF01384557">
    <property type="protein sequence ID" value="CAG6731670.1"/>
    <property type="molecule type" value="Transcribed_RNA"/>
</dbReference>
<sequence>MILLILISVTFFCYANADIKTWIGPTTAFPNITHTGSKILFDGAYDFPIEINNNIKTDVCEIVLPNEGEIVFGTDFSMTIGGGKERDGCVQNEAKVISIQNRAYWLDLKNWFSSKVNMATPDLEQLPCSGDTVLFLDDTVYLYTPNILVNKLTINNEQMSSQNSFNEFVSSETGSKMFALDPLIEPQVPNTRPVIMHSPPCELQGGCVCLYHSQDDVDNSNVCHVMKQRCIPKPPCTTPILPYGNCCPICGAQLLFKSTESSSFNLTQIKQQVDVMVSKFSAKYKPVDVHISRSFYNTIQIVLVEQGDYEGYVGDLSESIMEMVTSVFSLQLVPYRPLLHSGFSYNPHGGPSILQTMFISFILSMAVLGVIYVHYYLDGWSILGLEIHSFLGLGRSNDASAFVFKRFDNERKEEPMVYEVTPRVPTKPTKAFDNPMYNVESAESTIQPAEEESPGVTQSFQELKGKYEEASDED</sequence>
<evidence type="ECO:0000256" key="2">
    <source>
        <dbReference type="ARBA" id="ARBA00021200"/>
    </source>
</evidence>
<keyword evidence="6 12" id="KW-0732">Signal</keyword>
<dbReference type="GO" id="GO:0016324">
    <property type="term" value="C:apical plasma membrane"/>
    <property type="evidence" value="ECO:0007669"/>
    <property type="project" value="TreeGrafter"/>
</dbReference>
<proteinExistence type="predicted"/>
<reference evidence="13" key="1">
    <citation type="submission" date="2021-05" db="EMBL/GenBank/DDBJ databases">
        <authorList>
            <person name="Alioto T."/>
            <person name="Alioto T."/>
            <person name="Gomez Garrido J."/>
        </authorList>
    </citation>
    <scope>NUCLEOTIDE SEQUENCE</scope>
</reference>
<evidence type="ECO:0000256" key="3">
    <source>
        <dbReference type="ARBA" id="ARBA00022448"/>
    </source>
</evidence>
<evidence type="ECO:0000256" key="8">
    <source>
        <dbReference type="ARBA" id="ARBA00022989"/>
    </source>
</evidence>
<dbReference type="InterPro" id="IPR026112">
    <property type="entry name" value="AMN"/>
</dbReference>
<evidence type="ECO:0000256" key="5">
    <source>
        <dbReference type="ARBA" id="ARBA00022692"/>
    </source>
</evidence>
<organism evidence="13">
    <name type="scientific">Cacopsylla melanoneura</name>
    <dbReference type="NCBI Taxonomy" id="428564"/>
    <lineage>
        <taxon>Eukaryota</taxon>
        <taxon>Metazoa</taxon>
        <taxon>Ecdysozoa</taxon>
        <taxon>Arthropoda</taxon>
        <taxon>Hexapoda</taxon>
        <taxon>Insecta</taxon>
        <taxon>Pterygota</taxon>
        <taxon>Neoptera</taxon>
        <taxon>Paraneoptera</taxon>
        <taxon>Hemiptera</taxon>
        <taxon>Sternorrhyncha</taxon>
        <taxon>Psylloidea</taxon>
        <taxon>Psyllidae</taxon>
        <taxon>Psyllinae</taxon>
        <taxon>Cacopsylla</taxon>
    </lineage>
</organism>
<dbReference type="PANTHER" id="PTHR14995:SF2">
    <property type="entry name" value="PROTEIN AMNIONLESS"/>
    <property type="match status" value="1"/>
</dbReference>
<dbReference type="AlphaFoldDB" id="A0A8D9DY70"/>
<dbReference type="GO" id="GO:0030139">
    <property type="term" value="C:endocytic vesicle"/>
    <property type="evidence" value="ECO:0007669"/>
    <property type="project" value="TreeGrafter"/>
</dbReference>
<evidence type="ECO:0000256" key="12">
    <source>
        <dbReference type="SAM" id="SignalP"/>
    </source>
</evidence>
<evidence type="ECO:0000256" key="11">
    <source>
        <dbReference type="SAM" id="Phobius"/>
    </source>
</evidence>
<feature type="signal peptide" evidence="12">
    <location>
        <begin position="1"/>
        <end position="17"/>
    </location>
</feature>
<evidence type="ECO:0000256" key="7">
    <source>
        <dbReference type="ARBA" id="ARBA00022927"/>
    </source>
</evidence>
<evidence type="ECO:0000256" key="6">
    <source>
        <dbReference type="ARBA" id="ARBA00022729"/>
    </source>
</evidence>
<keyword evidence="9 11" id="KW-0472">Membrane</keyword>
<dbReference type="GO" id="GO:0015031">
    <property type="term" value="P:protein transport"/>
    <property type="evidence" value="ECO:0007669"/>
    <property type="project" value="UniProtKB-KW"/>
</dbReference>
<dbReference type="GO" id="GO:0006898">
    <property type="term" value="P:receptor-mediated endocytosis"/>
    <property type="evidence" value="ECO:0007669"/>
    <property type="project" value="TreeGrafter"/>
</dbReference>
<name>A0A8D9DY70_9HEMI</name>
<evidence type="ECO:0000256" key="4">
    <source>
        <dbReference type="ARBA" id="ARBA00022475"/>
    </source>
</evidence>
<keyword evidence="7" id="KW-0653">Protein transport</keyword>
<keyword evidence="5 11" id="KW-0812">Transmembrane</keyword>
<feature type="chain" id="PRO_5034470173" description="Protein amnionless" evidence="12">
    <location>
        <begin position="18"/>
        <end position="474"/>
    </location>
</feature>
<evidence type="ECO:0000313" key="13">
    <source>
        <dbReference type="EMBL" id="CAG6731670.1"/>
    </source>
</evidence>
<feature type="region of interest" description="Disordered" evidence="10">
    <location>
        <begin position="427"/>
        <end position="474"/>
    </location>
</feature>
<accession>A0A8D9DY70</accession>
<protein>
    <recommendedName>
        <fullName evidence="2">Protein amnionless</fullName>
    </recommendedName>
</protein>
<feature type="compositionally biased region" description="Basic and acidic residues" evidence="10">
    <location>
        <begin position="463"/>
        <end position="474"/>
    </location>
</feature>
<dbReference type="PANTHER" id="PTHR14995">
    <property type="entry name" value="AMNIONLESS"/>
    <property type="match status" value="1"/>
</dbReference>
<evidence type="ECO:0000256" key="10">
    <source>
        <dbReference type="SAM" id="MobiDB-lite"/>
    </source>
</evidence>
<evidence type="ECO:0000256" key="1">
    <source>
        <dbReference type="ARBA" id="ARBA00004251"/>
    </source>
</evidence>
<keyword evidence="4" id="KW-1003">Cell membrane</keyword>
<feature type="transmembrane region" description="Helical" evidence="11">
    <location>
        <begin position="357"/>
        <end position="377"/>
    </location>
</feature>
<comment type="subcellular location">
    <subcellularLocation>
        <location evidence="1">Cell membrane</location>
        <topology evidence="1">Single-pass type I membrane protein</topology>
    </subcellularLocation>
</comment>
<dbReference type="Pfam" id="PF14828">
    <property type="entry name" value="Amnionless"/>
    <property type="match status" value="1"/>
</dbReference>
<evidence type="ECO:0000256" key="9">
    <source>
        <dbReference type="ARBA" id="ARBA00023136"/>
    </source>
</evidence>
<keyword evidence="8 11" id="KW-1133">Transmembrane helix</keyword>
<keyword evidence="3" id="KW-0813">Transport</keyword>